<evidence type="ECO:0000313" key="1">
    <source>
        <dbReference type="EMBL" id="SDX70571.1"/>
    </source>
</evidence>
<name>A0A1H3DW16_THIRO</name>
<accession>A0A1H3DW16</accession>
<keyword evidence="2" id="KW-1185">Reference proteome</keyword>
<evidence type="ECO:0000313" key="2">
    <source>
        <dbReference type="Proteomes" id="UP000198816"/>
    </source>
</evidence>
<gene>
    <name evidence="1" type="ORF">SAMN05421783_1642</name>
</gene>
<reference evidence="2" key="1">
    <citation type="submission" date="2016-10" db="EMBL/GenBank/DDBJ databases">
        <authorList>
            <person name="Varghese N."/>
            <person name="Submissions S."/>
        </authorList>
    </citation>
    <scope>NUCLEOTIDE SEQUENCE [LARGE SCALE GENOMIC DNA]</scope>
    <source>
        <strain evidence="2">DSM 217</strain>
    </source>
</reference>
<proteinExistence type="predicted"/>
<protein>
    <submittedName>
        <fullName evidence="1">Uncharacterized protein</fullName>
    </submittedName>
</protein>
<dbReference type="Proteomes" id="UP000198816">
    <property type="component" value="Unassembled WGS sequence"/>
</dbReference>
<organism evidence="1 2">
    <name type="scientific">Thiocapsa roseopersicina</name>
    <dbReference type="NCBI Taxonomy" id="1058"/>
    <lineage>
        <taxon>Bacteria</taxon>
        <taxon>Pseudomonadati</taxon>
        <taxon>Pseudomonadota</taxon>
        <taxon>Gammaproteobacteria</taxon>
        <taxon>Chromatiales</taxon>
        <taxon>Chromatiaceae</taxon>
        <taxon>Thiocapsa</taxon>
    </lineage>
</organism>
<sequence length="218" mass="25202">MNAWRVCQTRKLTLVVEADFVPCQGFADFPLPFSETMSTCAWGWLYSCGPTIYEMIEMDRCIYARGHSAAPVATLVCAEAARLLIEFAEKELTERNPNNYSYWDTYARMYLQRRGVNSYIAFRNYGEHGGIPNPEHKHAGLTANTHRADVLMSPLHFLPDYAKGSKFAFIKTRCYAKARGWGRLFFMRILEKNTLMTVSLRQRYEFVKFAVSRLISLY</sequence>
<dbReference type="AlphaFoldDB" id="A0A1H3DW16"/>
<dbReference type="EMBL" id="FNNZ01000064">
    <property type="protein sequence ID" value="SDX70571.1"/>
    <property type="molecule type" value="Genomic_DNA"/>
</dbReference>